<dbReference type="GO" id="GO:0140359">
    <property type="term" value="F:ABC-type transporter activity"/>
    <property type="evidence" value="ECO:0007669"/>
    <property type="project" value="InterPro"/>
</dbReference>
<evidence type="ECO:0000256" key="1">
    <source>
        <dbReference type="SAM" id="Phobius"/>
    </source>
</evidence>
<accession>A0A3A9JWZ5</accession>
<reference evidence="2 3" key="1">
    <citation type="submission" date="2017-10" db="EMBL/GenBank/DDBJ databases">
        <title>Bacillus sp. nov., a halophilic bacterium isolated from a Keqin Lake.</title>
        <authorList>
            <person name="Wang H."/>
        </authorList>
    </citation>
    <scope>NUCLEOTIDE SEQUENCE [LARGE SCALE GENOMIC DNA]</scope>
    <source>
        <strain evidence="2 3">KCTC 13187</strain>
    </source>
</reference>
<feature type="transmembrane region" description="Helical" evidence="1">
    <location>
        <begin position="230"/>
        <end position="252"/>
    </location>
</feature>
<feature type="transmembrane region" description="Helical" evidence="1">
    <location>
        <begin position="181"/>
        <end position="202"/>
    </location>
</feature>
<dbReference type="AlphaFoldDB" id="A0A3A9JWZ5"/>
<evidence type="ECO:0000313" key="2">
    <source>
        <dbReference type="EMBL" id="RKL64997.1"/>
    </source>
</evidence>
<proteinExistence type="predicted"/>
<feature type="transmembrane region" description="Helical" evidence="1">
    <location>
        <begin position="154"/>
        <end position="174"/>
    </location>
</feature>
<dbReference type="Proteomes" id="UP000281498">
    <property type="component" value="Unassembled WGS sequence"/>
</dbReference>
<keyword evidence="1" id="KW-0472">Membrane</keyword>
<organism evidence="2 3">
    <name type="scientific">Salipaludibacillus neizhouensis</name>
    <dbReference type="NCBI Taxonomy" id="885475"/>
    <lineage>
        <taxon>Bacteria</taxon>
        <taxon>Bacillati</taxon>
        <taxon>Bacillota</taxon>
        <taxon>Bacilli</taxon>
        <taxon>Bacillales</taxon>
        <taxon>Bacillaceae</taxon>
    </lineage>
</organism>
<keyword evidence="3" id="KW-1185">Reference proteome</keyword>
<dbReference type="EMBL" id="PDOE01000026">
    <property type="protein sequence ID" value="RKL64997.1"/>
    <property type="molecule type" value="Genomic_DNA"/>
</dbReference>
<keyword evidence="1" id="KW-0812">Transmembrane</keyword>
<evidence type="ECO:0000313" key="3">
    <source>
        <dbReference type="Proteomes" id="UP000281498"/>
    </source>
</evidence>
<sequence length="262" mass="28658">MRQWIVLFKKEWTESVRSYKILWIPVVFILLGITQPVTSYYFADIIGQFGGLPEGAVMDIPIPTGAEVITATLGQFGQIGFLVLVLAYMGIVAKEKNHGTQILVLVKPVSYTNYLTAKWAHLLCISLGSYAMGYIAAVYYTFLLIEKMVIADLIYGGIIYGIWIAFVMTVILCLSALLNSTAFVAFAGLGLTVVLSLLSSLTPDLMTLSPAMLTSHSQNLYQTGQVGSGFGLNLAFTLVLIIGILIGTIYLFHKKEIAQHTT</sequence>
<protein>
    <submittedName>
        <fullName evidence="2">ABC transporter permease</fullName>
    </submittedName>
</protein>
<feature type="transmembrane region" description="Helical" evidence="1">
    <location>
        <begin position="119"/>
        <end position="142"/>
    </location>
</feature>
<dbReference type="OrthoDB" id="4187110at2"/>
<comment type="caution">
    <text evidence="2">The sequence shown here is derived from an EMBL/GenBank/DDBJ whole genome shotgun (WGS) entry which is preliminary data.</text>
</comment>
<name>A0A3A9JWZ5_9BACI</name>
<dbReference type="Pfam" id="PF12679">
    <property type="entry name" value="ABC2_membrane_2"/>
    <property type="match status" value="1"/>
</dbReference>
<dbReference type="GO" id="GO:0005886">
    <property type="term" value="C:plasma membrane"/>
    <property type="evidence" value="ECO:0007669"/>
    <property type="project" value="UniProtKB-SubCell"/>
</dbReference>
<gene>
    <name evidence="2" type="ORF">CR203_23210</name>
</gene>
<feature type="transmembrane region" description="Helical" evidence="1">
    <location>
        <begin position="68"/>
        <end position="91"/>
    </location>
</feature>
<keyword evidence="1" id="KW-1133">Transmembrane helix</keyword>
<feature type="transmembrane region" description="Helical" evidence="1">
    <location>
        <begin position="21"/>
        <end position="43"/>
    </location>
</feature>